<reference evidence="6" key="1">
    <citation type="submission" date="2020-04" db="EMBL/GenBank/DDBJ databases">
        <authorList>
            <person name="Zhang T."/>
        </authorList>
    </citation>
    <scope>NUCLEOTIDE SEQUENCE</scope>
    <source>
        <strain evidence="6">HKST-UBA14</strain>
    </source>
</reference>
<dbReference type="Pfam" id="PF00348">
    <property type="entry name" value="polyprenyl_synt"/>
    <property type="match status" value="1"/>
</dbReference>
<dbReference type="Gene3D" id="1.10.600.10">
    <property type="entry name" value="Farnesyl Diphosphate Synthase"/>
    <property type="match status" value="1"/>
</dbReference>
<dbReference type="InterPro" id="IPR000092">
    <property type="entry name" value="Polyprenyl_synt"/>
</dbReference>
<sequence length="364" mass="41138">MTPKAIKAKENLSEFKVKVEDELEKIFKDEIEIAKEFTPYAVDYINELKNVTLAGGKRLRAAFVYYTYIMHGGNKLDEILRVCAAIELIHAFFLVEDDFMDEAETRRGYPTIHRTYEEMHEKNDYKKDSHHFGNTIAVNVGIIGDHMALNLVNNANFAPELIIKAMNRLNRQVITTGHGQIHDVLNEVRSELTEQDIINVLHWKTGIYTYDNPIHIGAILAGANDSELKDLSRYAVPGGVAFQIQDDILGSFGDESKTGKSASSDIKEGKQTLLTFKAYDEGTEEDRQVLDEVLGDMDATDEDIDSVREIFLRTGALEYSKAKALELVHEAKDALANNQQNGNWNQEGRDFLEGIADYMIDRDL</sequence>
<dbReference type="SFLD" id="SFLDG01017">
    <property type="entry name" value="Polyprenyl_Transferase_Like"/>
    <property type="match status" value="1"/>
</dbReference>
<keyword evidence="3" id="KW-0479">Metal-binding</keyword>
<evidence type="ECO:0000256" key="5">
    <source>
        <dbReference type="RuleBase" id="RU004466"/>
    </source>
</evidence>
<comment type="similarity">
    <text evidence="5">Belongs to the FPP/GGPP synthase family.</text>
</comment>
<keyword evidence="2 5" id="KW-0808">Transferase</keyword>
<dbReference type="EMBL" id="JAGQLK010000105">
    <property type="protein sequence ID" value="MCA9383648.1"/>
    <property type="molecule type" value="Genomic_DNA"/>
</dbReference>
<dbReference type="GO" id="GO:0045337">
    <property type="term" value="P:farnesyl diphosphate biosynthetic process"/>
    <property type="evidence" value="ECO:0007669"/>
    <property type="project" value="TreeGrafter"/>
</dbReference>
<dbReference type="AlphaFoldDB" id="A0A955L6N9"/>
<evidence type="ECO:0000313" key="6">
    <source>
        <dbReference type="EMBL" id="MCA9383648.1"/>
    </source>
</evidence>
<dbReference type="GO" id="GO:0005737">
    <property type="term" value="C:cytoplasm"/>
    <property type="evidence" value="ECO:0007669"/>
    <property type="project" value="TreeGrafter"/>
</dbReference>
<gene>
    <name evidence="6" type="ORF">KC909_04735</name>
</gene>
<proteinExistence type="inferred from homology"/>
<evidence type="ECO:0000256" key="4">
    <source>
        <dbReference type="ARBA" id="ARBA00022842"/>
    </source>
</evidence>
<evidence type="ECO:0000256" key="2">
    <source>
        <dbReference type="ARBA" id="ARBA00022679"/>
    </source>
</evidence>
<organism evidence="6 7">
    <name type="scientific">Candidatus Dojkabacteria bacterium</name>
    <dbReference type="NCBI Taxonomy" id="2099670"/>
    <lineage>
        <taxon>Bacteria</taxon>
        <taxon>Candidatus Dojkabacteria</taxon>
    </lineage>
</organism>
<dbReference type="PANTHER" id="PTHR11525">
    <property type="entry name" value="FARNESYL-PYROPHOSPHATE SYNTHETASE"/>
    <property type="match status" value="1"/>
</dbReference>
<keyword evidence="4" id="KW-0460">Magnesium</keyword>
<comment type="caution">
    <text evidence="6">The sequence shown here is derived from an EMBL/GenBank/DDBJ whole genome shotgun (WGS) entry which is preliminary data.</text>
</comment>
<accession>A0A955L6N9</accession>
<evidence type="ECO:0000256" key="1">
    <source>
        <dbReference type="ARBA" id="ARBA00001946"/>
    </source>
</evidence>
<reference evidence="6" key="2">
    <citation type="journal article" date="2021" name="Microbiome">
        <title>Successional dynamics and alternative stable states in a saline activated sludge microbial community over 9 years.</title>
        <authorList>
            <person name="Wang Y."/>
            <person name="Ye J."/>
            <person name="Ju F."/>
            <person name="Liu L."/>
            <person name="Boyd J.A."/>
            <person name="Deng Y."/>
            <person name="Parks D.H."/>
            <person name="Jiang X."/>
            <person name="Yin X."/>
            <person name="Woodcroft B.J."/>
            <person name="Tyson G.W."/>
            <person name="Hugenholtz P."/>
            <person name="Polz M.F."/>
            <person name="Zhang T."/>
        </authorList>
    </citation>
    <scope>NUCLEOTIDE SEQUENCE</scope>
    <source>
        <strain evidence="6">HKST-UBA14</strain>
    </source>
</reference>
<dbReference type="SUPFAM" id="SSF48576">
    <property type="entry name" value="Terpenoid synthases"/>
    <property type="match status" value="1"/>
</dbReference>
<dbReference type="InterPro" id="IPR033749">
    <property type="entry name" value="Polyprenyl_synt_CS"/>
</dbReference>
<dbReference type="SFLD" id="SFLDS00005">
    <property type="entry name" value="Isoprenoid_Synthase_Type_I"/>
    <property type="match status" value="1"/>
</dbReference>
<dbReference type="PROSITE" id="PS00723">
    <property type="entry name" value="POLYPRENYL_SYNTHASE_1"/>
    <property type="match status" value="1"/>
</dbReference>
<evidence type="ECO:0000313" key="7">
    <source>
        <dbReference type="Proteomes" id="UP000783287"/>
    </source>
</evidence>
<dbReference type="CDD" id="cd00685">
    <property type="entry name" value="Trans_IPPS_HT"/>
    <property type="match status" value="1"/>
</dbReference>
<protein>
    <submittedName>
        <fullName evidence="6">Polyprenyl synthetase family protein</fullName>
    </submittedName>
</protein>
<dbReference type="GO" id="GO:0046872">
    <property type="term" value="F:metal ion binding"/>
    <property type="evidence" value="ECO:0007669"/>
    <property type="project" value="UniProtKB-KW"/>
</dbReference>
<dbReference type="GO" id="GO:0004161">
    <property type="term" value="F:dimethylallyltranstransferase activity"/>
    <property type="evidence" value="ECO:0007669"/>
    <property type="project" value="TreeGrafter"/>
</dbReference>
<comment type="cofactor">
    <cofactor evidence="1">
        <name>Mg(2+)</name>
        <dbReference type="ChEBI" id="CHEBI:18420"/>
    </cofactor>
</comment>
<dbReference type="GO" id="GO:0004337">
    <property type="term" value="F:(2E,6E)-farnesyl diphosphate synthase activity"/>
    <property type="evidence" value="ECO:0007669"/>
    <property type="project" value="TreeGrafter"/>
</dbReference>
<dbReference type="PANTHER" id="PTHR11525:SF0">
    <property type="entry name" value="FARNESYL PYROPHOSPHATE SYNTHASE"/>
    <property type="match status" value="1"/>
</dbReference>
<dbReference type="InterPro" id="IPR008949">
    <property type="entry name" value="Isoprenoid_synthase_dom_sf"/>
</dbReference>
<dbReference type="InterPro" id="IPR039702">
    <property type="entry name" value="FPS1-like"/>
</dbReference>
<name>A0A955L6N9_9BACT</name>
<evidence type="ECO:0000256" key="3">
    <source>
        <dbReference type="ARBA" id="ARBA00022723"/>
    </source>
</evidence>
<dbReference type="Proteomes" id="UP000783287">
    <property type="component" value="Unassembled WGS sequence"/>
</dbReference>